<gene>
    <name evidence="4" type="ORF">M8C21_001905</name>
</gene>
<dbReference type="PANTHER" id="PTHR10795">
    <property type="entry name" value="PROPROTEIN CONVERTASE SUBTILISIN/KEXIN"/>
    <property type="match status" value="1"/>
</dbReference>
<comment type="caution">
    <text evidence="4">The sequence shown here is derived from an EMBL/GenBank/DDBJ whole genome shotgun (WGS) entry which is preliminary data.</text>
</comment>
<keyword evidence="5" id="KW-1185">Reference proteome</keyword>
<feature type="transmembrane region" description="Helical" evidence="3">
    <location>
        <begin position="12"/>
        <end position="30"/>
    </location>
</feature>
<reference evidence="4" key="1">
    <citation type="submission" date="2022-06" db="EMBL/GenBank/DDBJ databases">
        <title>Uncovering the hologenomic basis of an extraordinary plant invasion.</title>
        <authorList>
            <person name="Bieker V.C."/>
            <person name="Martin M.D."/>
            <person name="Gilbert T."/>
            <person name="Hodgins K."/>
            <person name="Battlay P."/>
            <person name="Petersen B."/>
            <person name="Wilson J."/>
        </authorList>
    </citation>
    <scope>NUCLEOTIDE SEQUENCE</scope>
    <source>
        <strain evidence="4">AA19_3_7</strain>
        <tissue evidence="4">Leaf</tissue>
    </source>
</reference>
<evidence type="ECO:0000313" key="5">
    <source>
        <dbReference type="Proteomes" id="UP001206925"/>
    </source>
</evidence>
<proteinExistence type="inferred from homology"/>
<dbReference type="Proteomes" id="UP001206925">
    <property type="component" value="Unassembled WGS sequence"/>
</dbReference>
<keyword evidence="3" id="KW-0812">Transmembrane</keyword>
<comment type="similarity">
    <text evidence="1">Belongs to the peptidase S8 family.</text>
</comment>
<dbReference type="InterPro" id="IPR036852">
    <property type="entry name" value="Peptidase_S8/S53_dom_sf"/>
</dbReference>
<protein>
    <submittedName>
        <fullName evidence="4">Uncharacterized protein</fullName>
    </submittedName>
</protein>
<dbReference type="Gene3D" id="3.40.50.200">
    <property type="entry name" value="Peptidase S8/S53 domain"/>
    <property type="match status" value="2"/>
</dbReference>
<organism evidence="4 5">
    <name type="scientific">Ambrosia artemisiifolia</name>
    <name type="common">Common ragweed</name>
    <dbReference type="NCBI Taxonomy" id="4212"/>
    <lineage>
        <taxon>Eukaryota</taxon>
        <taxon>Viridiplantae</taxon>
        <taxon>Streptophyta</taxon>
        <taxon>Embryophyta</taxon>
        <taxon>Tracheophyta</taxon>
        <taxon>Spermatophyta</taxon>
        <taxon>Magnoliopsida</taxon>
        <taxon>eudicotyledons</taxon>
        <taxon>Gunneridae</taxon>
        <taxon>Pentapetalae</taxon>
        <taxon>asterids</taxon>
        <taxon>campanulids</taxon>
        <taxon>Asterales</taxon>
        <taxon>Asteraceae</taxon>
        <taxon>Asteroideae</taxon>
        <taxon>Heliantheae alliance</taxon>
        <taxon>Heliantheae</taxon>
        <taxon>Ambrosia</taxon>
    </lineage>
</organism>
<evidence type="ECO:0000313" key="4">
    <source>
        <dbReference type="EMBL" id="KAI7732727.1"/>
    </source>
</evidence>
<dbReference type="SUPFAM" id="SSF52743">
    <property type="entry name" value="Subtilisin-like"/>
    <property type="match status" value="1"/>
</dbReference>
<evidence type="ECO:0000256" key="2">
    <source>
        <dbReference type="ARBA" id="ARBA00022729"/>
    </source>
</evidence>
<accession>A0AAD5C073</accession>
<name>A0AAD5C073_AMBAR</name>
<keyword evidence="3" id="KW-0472">Membrane</keyword>
<evidence type="ECO:0000256" key="1">
    <source>
        <dbReference type="ARBA" id="ARBA00011073"/>
    </source>
</evidence>
<dbReference type="EMBL" id="JAMZMK010010175">
    <property type="protein sequence ID" value="KAI7732727.1"/>
    <property type="molecule type" value="Genomic_DNA"/>
</dbReference>
<keyword evidence="3" id="KW-1133">Transmembrane helix</keyword>
<dbReference type="GO" id="GO:0006508">
    <property type="term" value="P:proteolysis"/>
    <property type="evidence" value="ECO:0007669"/>
    <property type="project" value="InterPro"/>
</dbReference>
<dbReference type="AlphaFoldDB" id="A0AAD5C073"/>
<keyword evidence="2" id="KW-0732">Signal</keyword>
<sequence length="290" mass="30954">MLAEQVKVMESLSGVVSISGVIIGIIGTGITSGHPSFKDNGIPAPPSRWAMGHTHTSSTAAGNSVDNTNVFGMANGTARGVAPLAHLAMYKFRLLIAGVPRPFHEDAFAIGAFRTIQKGIFVSCSAGNSGNMNRSFSEDSRNYMQPKIRSGGGLSLQAQQHYSKALTQKNGLLLAIKSAIMTTASQLNRNEQAIVDETELPANVFIIGSGHVNPSKANEPGCVFDIQPDDYIPYLCGLGYTPEQIQIRTVTNVGWANSTYTIRDIAVPQSVSNLVWLAVKSSASQHYTKS</sequence>
<dbReference type="InterPro" id="IPR045051">
    <property type="entry name" value="SBT"/>
</dbReference>
<evidence type="ECO:0000256" key="3">
    <source>
        <dbReference type="SAM" id="Phobius"/>
    </source>
</evidence>
<dbReference type="GO" id="GO:0004252">
    <property type="term" value="F:serine-type endopeptidase activity"/>
    <property type="evidence" value="ECO:0007669"/>
    <property type="project" value="InterPro"/>
</dbReference>